<dbReference type="Gene3D" id="3.30.1360.40">
    <property type="match status" value="1"/>
</dbReference>
<name>A0A453T0C0_AEGTS</name>
<keyword evidence="8" id="KW-0413">Isomerase</keyword>
<comment type="cofactor">
    <cofactor evidence="2">
        <name>Mg(2+)</name>
        <dbReference type="ChEBI" id="CHEBI:18420"/>
    </cofactor>
</comment>
<evidence type="ECO:0000313" key="11">
    <source>
        <dbReference type="EnsemblPlants" id="AET7Gv21176000.3"/>
    </source>
</evidence>
<keyword evidence="6" id="KW-0799">Topoisomerase</keyword>
<accession>A0A453T0C0</accession>
<dbReference type="InterPro" id="IPR002205">
    <property type="entry name" value="Topo_IIA_dom_A"/>
</dbReference>
<evidence type="ECO:0000256" key="8">
    <source>
        <dbReference type="ARBA" id="ARBA00023235"/>
    </source>
</evidence>
<dbReference type="PANTHER" id="PTHR10169">
    <property type="entry name" value="DNA TOPOISOMERASE/GYRASE"/>
    <property type="match status" value="1"/>
</dbReference>
<dbReference type="Proteomes" id="UP000015105">
    <property type="component" value="Chromosome 7D"/>
</dbReference>
<evidence type="ECO:0000256" key="9">
    <source>
        <dbReference type="PROSITE-ProRule" id="PRU01384"/>
    </source>
</evidence>
<reference evidence="11" key="3">
    <citation type="journal article" date="2017" name="Nature">
        <title>Genome sequence of the progenitor of the wheat D genome Aegilops tauschii.</title>
        <authorList>
            <person name="Luo M.C."/>
            <person name="Gu Y.Q."/>
            <person name="Puiu D."/>
            <person name="Wang H."/>
            <person name="Twardziok S.O."/>
            <person name="Deal K.R."/>
            <person name="Huo N."/>
            <person name="Zhu T."/>
            <person name="Wang L."/>
            <person name="Wang Y."/>
            <person name="McGuire P.E."/>
            <person name="Liu S."/>
            <person name="Long H."/>
            <person name="Ramasamy R.K."/>
            <person name="Rodriguez J.C."/>
            <person name="Van S.L."/>
            <person name="Yuan L."/>
            <person name="Wang Z."/>
            <person name="Xia Z."/>
            <person name="Xiao L."/>
            <person name="Anderson O.D."/>
            <person name="Ouyang S."/>
            <person name="Liang Y."/>
            <person name="Zimin A.V."/>
            <person name="Pertea G."/>
            <person name="Qi P."/>
            <person name="Bennetzen J.L."/>
            <person name="Dai X."/>
            <person name="Dawson M.W."/>
            <person name="Muller H.G."/>
            <person name="Kugler K."/>
            <person name="Rivarola-Duarte L."/>
            <person name="Spannagl M."/>
            <person name="Mayer K.F.X."/>
            <person name="Lu F.H."/>
            <person name="Bevan M.W."/>
            <person name="Leroy P."/>
            <person name="Li P."/>
            <person name="You F.M."/>
            <person name="Sun Q."/>
            <person name="Liu Z."/>
            <person name="Lyons E."/>
            <person name="Wicker T."/>
            <person name="Salzberg S.L."/>
            <person name="Devos K.M."/>
            <person name="Dvorak J."/>
        </authorList>
    </citation>
    <scope>NUCLEOTIDE SEQUENCE [LARGE SCALE GENOMIC DNA]</scope>
    <source>
        <strain evidence="11">cv. AL8/78</strain>
    </source>
</reference>
<dbReference type="InterPro" id="IPR013758">
    <property type="entry name" value="Topo_IIA_A/C_ab"/>
</dbReference>
<keyword evidence="12" id="KW-1185">Reference proteome</keyword>
<dbReference type="EnsemblPlants" id="AET7Gv21176000.2">
    <property type="protein sequence ID" value="AET7Gv21176000.2"/>
    <property type="gene ID" value="AET7Gv21176000"/>
</dbReference>
<dbReference type="GO" id="GO:0000712">
    <property type="term" value="P:resolution of meiotic recombination intermediates"/>
    <property type="evidence" value="ECO:0007669"/>
    <property type="project" value="TreeGrafter"/>
</dbReference>
<dbReference type="Pfam" id="PF00521">
    <property type="entry name" value="DNA_topoisoIV"/>
    <property type="match status" value="1"/>
</dbReference>
<reference evidence="11" key="4">
    <citation type="submission" date="2019-03" db="UniProtKB">
        <authorList>
            <consortium name="EnsemblPlants"/>
        </authorList>
    </citation>
    <scope>IDENTIFICATION</scope>
</reference>
<dbReference type="InterPro" id="IPR013757">
    <property type="entry name" value="Topo_IIA_A_a_sf"/>
</dbReference>
<dbReference type="GO" id="GO:0005634">
    <property type="term" value="C:nucleus"/>
    <property type="evidence" value="ECO:0007669"/>
    <property type="project" value="TreeGrafter"/>
</dbReference>
<keyword evidence="4" id="KW-0547">Nucleotide-binding</keyword>
<evidence type="ECO:0000256" key="2">
    <source>
        <dbReference type="ARBA" id="ARBA00001946"/>
    </source>
</evidence>
<evidence type="ECO:0000259" key="10">
    <source>
        <dbReference type="PROSITE" id="PS52040"/>
    </source>
</evidence>
<comment type="catalytic activity">
    <reaction evidence="1">
        <text>ATP-dependent breakage, passage and rejoining of double-stranded DNA.</text>
        <dbReference type="EC" id="5.6.2.2"/>
    </reaction>
</comment>
<evidence type="ECO:0000313" key="12">
    <source>
        <dbReference type="Proteomes" id="UP000015105"/>
    </source>
</evidence>
<evidence type="ECO:0000256" key="3">
    <source>
        <dbReference type="ARBA" id="ARBA00012895"/>
    </source>
</evidence>
<reference evidence="12" key="1">
    <citation type="journal article" date="2014" name="Science">
        <title>Ancient hybridizations among the ancestral genomes of bread wheat.</title>
        <authorList>
            <consortium name="International Wheat Genome Sequencing Consortium,"/>
            <person name="Marcussen T."/>
            <person name="Sandve S.R."/>
            <person name="Heier L."/>
            <person name="Spannagl M."/>
            <person name="Pfeifer M."/>
            <person name="Jakobsen K.S."/>
            <person name="Wulff B.B."/>
            <person name="Steuernagel B."/>
            <person name="Mayer K.F."/>
            <person name="Olsen O.A."/>
        </authorList>
    </citation>
    <scope>NUCLEOTIDE SEQUENCE [LARGE SCALE GENOMIC DNA]</scope>
    <source>
        <strain evidence="12">cv. AL8/78</strain>
    </source>
</reference>
<dbReference type="AlphaFoldDB" id="A0A453T0C0"/>
<organism evidence="11 12">
    <name type="scientific">Aegilops tauschii subsp. strangulata</name>
    <name type="common">Goatgrass</name>
    <dbReference type="NCBI Taxonomy" id="200361"/>
    <lineage>
        <taxon>Eukaryota</taxon>
        <taxon>Viridiplantae</taxon>
        <taxon>Streptophyta</taxon>
        <taxon>Embryophyta</taxon>
        <taxon>Tracheophyta</taxon>
        <taxon>Spermatophyta</taxon>
        <taxon>Magnoliopsida</taxon>
        <taxon>Liliopsida</taxon>
        <taxon>Poales</taxon>
        <taxon>Poaceae</taxon>
        <taxon>BOP clade</taxon>
        <taxon>Pooideae</taxon>
        <taxon>Triticodae</taxon>
        <taxon>Triticeae</taxon>
        <taxon>Triticinae</taxon>
        <taxon>Aegilops</taxon>
    </lineage>
</organism>
<dbReference type="GO" id="GO:0005524">
    <property type="term" value="F:ATP binding"/>
    <property type="evidence" value="ECO:0007669"/>
    <property type="project" value="UniProtKB-KW"/>
</dbReference>
<comment type="caution">
    <text evidence="9">Lacks conserved residue(s) required for the propagation of feature annotation.</text>
</comment>
<dbReference type="EC" id="5.6.2.2" evidence="3"/>
<dbReference type="Gramene" id="AET7Gv21176000.2">
    <property type="protein sequence ID" value="AET7Gv21176000.2"/>
    <property type="gene ID" value="AET7Gv21176000"/>
</dbReference>
<dbReference type="EnsemblPlants" id="AET7Gv21176000.3">
    <property type="protein sequence ID" value="AET7Gv21176000.3"/>
    <property type="gene ID" value="AET7Gv21176000"/>
</dbReference>
<evidence type="ECO:0000256" key="1">
    <source>
        <dbReference type="ARBA" id="ARBA00000185"/>
    </source>
</evidence>
<feature type="domain" description="Topo IIA-type catalytic" evidence="10">
    <location>
        <begin position="1"/>
        <end position="183"/>
    </location>
</feature>
<protein>
    <recommendedName>
        <fullName evidence="3">DNA topoisomerase (ATP-hydrolyzing)</fullName>
        <ecNumber evidence="3">5.6.2.2</ecNumber>
    </recommendedName>
</protein>
<dbReference type="Gene3D" id="1.10.268.10">
    <property type="entry name" value="Topoisomerase, domain 3"/>
    <property type="match status" value="1"/>
</dbReference>
<keyword evidence="7 9" id="KW-0238">DNA-binding</keyword>
<dbReference type="GO" id="GO:0006265">
    <property type="term" value="P:DNA topological change"/>
    <property type="evidence" value="ECO:0007669"/>
    <property type="project" value="InterPro"/>
</dbReference>
<reference evidence="12" key="2">
    <citation type="journal article" date="2017" name="Nat. Plants">
        <title>The Aegilops tauschii genome reveals multiple impacts of transposons.</title>
        <authorList>
            <person name="Zhao G."/>
            <person name="Zou C."/>
            <person name="Li K."/>
            <person name="Wang K."/>
            <person name="Li T."/>
            <person name="Gao L."/>
            <person name="Zhang X."/>
            <person name="Wang H."/>
            <person name="Yang Z."/>
            <person name="Liu X."/>
            <person name="Jiang W."/>
            <person name="Mao L."/>
            <person name="Kong X."/>
            <person name="Jiao Y."/>
            <person name="Jia J."/>
        </authorList>
    </citation>
    <scope>NUCLEOTIDE SEQUENCE [LARGE SCALE GENOMIC DNA]</scope>
    <source>
        <strain evidence="12">cv. AL8/78</strain>
    </source>
</reference>
<evidence type="ECO:0000256" key="5">
    <source>
        <dbReference type="ARBA" id="ARBA00022840"/>
    </source>
</evidence>
<reference evidence="11" key="5">
    <citation type="journal article" date="2021" name="G3 (Bethesda)">
        <title>Aegilops tauschii genome assembly Aet v5.0 features greater sequence contiguity and improved annotation.</title>
        <authorList>
            <person name="Wang L."/>
            <person name="Zhu T."/>
            <person name="Rodriguez J.C."/>
            <person name="Deal K.R."/>
            <person name="Dubcovsky J."/>
            <person name="McGuire P.E."/>
            <person name="Lux T."/>
            <person name="Spannagl M."/>
            <person name="Mayer K.F.X."/>
            <person name="Baldrich P."/>
            <person name="Meyers B.C."/>
            <person name="Huo N."/>
            <person name="Gu Y.Q."/>
            <person name="Zhou H."/>
            <person name="Devos K.M."/>
            <person name="Bennetzen J.L."/>
            <person name="Unver T."/>
            <person name="Budak H."/>
            <person name="Gulick P.J."/>
            <person name="Galiba G."/>
            <person name="Kalapos B."/>
            <person name="Nelson D.R."/>
            <person name="Li P."/>
            <person name="You F.M."/>
            <person name="Luo M.C."/>
            <person name="Dvorak J."/>
        </authorList>
    </citation>
    <scope>NUCLEOTIDE SEQUENCE [LARGE SCALE GENOMIC DNA]</scope>
    <source>
        <strain evidence="11">cv. AL8/78</strain>
    </source>
</reference>
<evidence type="ECO:0000256" key="6">
    <source>
        <dbReference type="ARBA" id="ARBA00023029"/>
    </source>
</evidence>
<dbReference type="GO" id="GO:0000819">
    <property type="term" value="P:sister chromatid segregation"/>
    <property type="evidence" value="ECO:0007669"/>
    <property type="project" value="TreeGrafter"/>
</dbReference>
<sequence length="195" mass="22300">MSVAKQEGLEKKFKLSTTIGTTNMRLFDSDGKIRKYDTPEDILKDFFKLRLQFYGRREAVMLQNIGEELLMLKNKVRFILAVISGDIKLFKRNRAERFLELKQKGYEPFPKRNITPDPVAVGGATEVDEGIHASDYEYLIAMAVGGTFTPEKVQELIAQQKKLEDEAESLGKATPKTLWLRDLDALEKELDVIKQ</sequence>
<dbReference type="PROSITE" id="PS52040">
    <property type="entry name" value="TOPO_IIA"/>
    <property type="match status" value="1"/>
</dbReference>
<dbReference type="Gene3D" id="3.90.199.10">
    <property type="entry name" value="Topoisomerase II, domain 5"/>
    <property type="match status" value="1"/>
</dbReference>
<dbReference type="InterPro" id="IPR050634">
    <property type="entry name" value="DNA_Topoisomerase_II"/>
</dbReference>
<evidence type="ECO:0000256" key="4">
    <source>
        <dbReference type="ARBA" id="ARBA00022741"/>
    </source>
</evidence>
<dbReference type="Gramene" id="AET7Gv21176000.3">
    <property type="protein sequence ID" value="AET7Gv21176000.3"/>
    <property type="gene ID" value="AET7Gv21176000"/>
</dbReference>
<proteinExistence type="predicted"/>
<dbReference type="PANTHER" id="PTHR10169:SF38">
    <property type="entry name" value="DNA TOPOISOMERASE 2"/>
    <property type="match status" value="1"/>
</dbReference>
<dbReference type="SUPFAM" id="SSF56719">
    <property type="entry name" value="Type II DNA topoisomerase"/>
    <property type="match status" value="1"/>
</dbReference>
<evidence type="ECO:0000256" key="7">
    <source>
        <dbReference type="ARBA" id="ARBA00023125"/>
    </source>
</evidence>
<dbReference type="GO" id="GO:0003677">
    <property type="term" value="F:DNA binding"/>
    <property type="evidence" value="ECO:0007669"/>
    <property type="project" value="UniProtKB-UniRule"/>
</dbReference>
<dbReference type="InterPro" id="IPR013760">
    <property type="entry name" value="Topo_IIA-like_dom_sf"/>
</dbReference>
<keyword evidence="5" id="KW-0067">ATP-binding</keyword>
<dbReference type="GO" id="GO:0003918">
    <property type="term" value="F:DNA topoisomerase type II (double strand cut, ATP-hydrolyzing) activity"/>
    <property type="evidence" value="ECO:0007669"/>
    <property type="project" value="UniProtKB-EC"/>
</dbReference>